<reference evidence="1 2" key="1">
    <citation type="journal article" date="2022" name="Hortic Res">
        <title>A haplotype resolved chromosomal level avocado genome allows analysis of novel avocado genes.</title>
        <authorList>
            <person name="Nath O."/>
            <person name="Fletcher S.J."/>
            <person name="Hayward A."/>
            <person name="Shaw L.M."/>
            <person name="Masouleh A.K."/>
            <person name="Furtado A."/>
            <person name="Henry R.J."/>
            <person name="Mitter N."/>
        </authorList>
    </citation>
    <scope>NUCLEOTIDE SEQUENCE [LARGE SCALE GENOMIC DNA]</scope>
    <source>
        <strain evidence="2">cv. Hass</strain>
    </source>
</reference>
<accession>A0ACC2KIY4</accession>
<proteinExistence type="predicted"/>
<comment type="caution">
    <text evidence="1">The sequence shown here is derived from an EMBL/GenBank/DDBJ whole genome shotgun (WGS) entry which is preliminary data.</text>
</comment>
<organism evidence="1 2">
    <name type="scientific">Persea americana</name>
    <name type="common">Avocado</name>
    <dbReference type="NCBI Taxonomy" id="3435"/>
    <lineage>
        <taxon>Eukaryota</taxon>
        <taxon>Viridiplantae</taxon>
        <taxon>Streptophyta</taxon>
        <taxon>Embryophyta</taxon>
        <taxon>Tracheophyta</taxon>
        <taxon>Spermatophyta</taxon>
        <taxon>Magnoliopsida</taxon>
        <taxon>Magnoliidae</taxon>
        <taxon>Laurales</taxon>
        <taxon>Lauraceae</taxon>
        <taxon>Persea</taxon>
    </lineage>
</organism>
<gene>
    <name evidence="1" type="ORF">MRB53_029638</name>
</gene>
<sequence length="119" mass="13610">MDDPFGVEYFTRSDDEGFGVIYISHWKLSDSEDEENNGGHEKHTEEYDKSSQRSEVKDEEVGHQPEKFAHTLKLSPSEVVFTSCYSSNANAKHVFVLFLQDVNFIILALFHLFGPVYSS</sequence>
<dbReference type="EMBL" id="CM056817">
    <property type="protein sequence ID" value="KAJ8621109.1"/>
    <property type="molecule type" value="Genomic_DNA"/>
</dbReference>
<protein>
    <submittedName>
        <fullName evidence="1">Uncharacterized protein</fullName>
    </submittedName>
</protein>
<dbReference type="Proteomes" id="UP001234297">
    <property type="component" value="Chromosome 9"/>
</dbReference>
<evidence type="ECO:0000313" key="2">
    <source>
        <dbReference type="Proteomes" id="UP001234297"/>
    </source>
</evidence>
<keyword evidence="2" id="KW-1185">Reference proteome</keyword>
<evidence type="ECO:0000313" key="1">
    <source>
        <dbReference type="EMBL" id="KAJ8621109.1"/>
    </source>
</evidence>
<name>A0ACC2KIY4_PERAE</name>